<evidence type="ECO:0000313" key="7">
    <source>
        <dbReference type="EMBL" id="MBL6457750.1"/>
    </source>
</evidence>
<name>A0ABS1V7X6_9PROT</name>
<dbReference type="GO" id="GO:0008483">
    <property type="term" value="F:transaminase activity"/>
    <property type="evidence" value="ECO:0007669"/>
    <property type="project" value="UniProtKB-KW"/>
</dbReference>
<evidence type="ECO:0000256" key="2">
    <source>
        <dbReference type="ARBA" id="ARBA00022898"/>
    </source>
</evidence>
<evidence type="ECO:0000256" key="5">
    <source>
        <dbReference type="ARBA" id="ARBA00023163"/>
    </source>
</evidence>
<dbReference type="EMBL" id="JAEUXJ010000010">
    <property type="protein sequence ID" value="MBL6457750.1"/>
    <property type="molecule type" value="Genomic_DNA"/>
</dbReference>
<dbReference type="CDD" id="cd07377">
    <property type="entry name" value="WHTH_GntR"/>
    <property type="match status" value="1"/>
</dbReference>
<evidence type="ECO:0000256" key="3">
    <source>
        <dbReference type="ARBA" id="ARBA00023015"/>
    </source>
</evidence>
<dbReference type="InterPro" id="IPR000524">
    <property type="entry name" value="Tscrpt_reg_HTH_GntR"/>
</dbReference>
<dbReference type="RefSeq" id="WP_202827496.1">
    <property type="nucleotide sequence ID" value="NZ_JAEUXJ010000010.1"/>
</dbReference>
<dbReference type="InterPro" id="IPR051446">
    <property type="entry name" value="HTH_trans_reg/aminotransferase"/>
</dbReference>
<keyword evidence="8" id="KW-1185">Reference proteome</keyword>
<keyword evidence="7" id="KW-0032">Aminotransferase</keyword>
<keyword evidence="2" id="KW-0663">Pyridoxal phosphate</keyword>
<comment type="caution">
    <text evidence="7">The sequence shown here is derived from an EMBL/GenBank/DDBJ whole genome shotgun (WGS) entry which is preliminary data.</text>
</comment>
<keyword evidence="3" id="KW-0805">Transcription regulation</keyword>
<dbReference type="InterPro" id="IPR036388">
    <property type="entry name" value="WH-like_DNA-bd_sf"/>
</dbReference>
<dbReference type="InterPro" id="IPR036390">
    <property type="entry name" value="WH_DNA-bd_sf"/>
</dbReference>
<dbReference type="Pfam" id="PF00155">
    <property type="entry name" value="Aminotran_1_2"/>
    <property type="match status" value="1"/>
</dbReference>
<sequence>MTAGWVPRLGNRGGPIYLAIAEAIAAAIATGELRPGERLPTHRALAEALGLDLTTVTRAYAEARQRGLLEATVGRGTFVRERPISPPPGGEASGPVDLGMNLPPEPTDPPLRDLLRQGLAALLARDAPGLLTYRTGAGTAEERAAGAAWLRPTLGPVDPERVLVCPGAQPALLAVLGSLAGPGDAVLADAVTYPGLRSAAAQLGIQLRGLATDAEGLVPEALEEACRAGGARALYCIPTIHNPTSATLPPARRQVIAGIARRHGLPILEDDAYGLLPSAPLPALASLAPELTWHVATVSKLLTPALRVAYCVAPDPGAAARLAGALRANTLMASPLLTGLATGWIGDGIAGRVLAAIRRECAARQRIAREVLPPGSFAAHPEGLHLWLRLPPRWDRLQFAAHLRRRGGLAVVPADAFAVEAPPPNQVRLSLGAAPGAAALRSALRLVAETLVEEQPAPFAGVV</sequence>
<dbReference type="Proteomes" id="UP000606490">
    <property type="component" value="Unassembled WGS sequence"/>
</dbReference>
<dbReference type="Gene3D" id="3.40.640.10">
    <property type="entry name" value="Type I PLP-dependent aspartate aminotransferase-like (Major domain)"/>
    <property type="match status" value="1"/>
</dbReference>
<dbReference type="PANTHER" id="PTHR46577:SF1">
    <property type="entry name" value="HTH-TYPE TRANSCRIPTIONAL REGULATORY PROTEIN GABR"/>
    <property type="match status" value="1"/>
</dbReference>
<evidence type="ECO:0000313" key="8">
    <source>
        <dbReference type="Proteomes" id="UP000606490"/>
    </source>
</evidence>
<protein>
    <submittedName>
        <fullName evidence="7">PLP-dependent aminotransferase family protein</fullName>
    </submittedName>
</protein>
<dbReference type="Gene3D" id="3.90.1150.10">
    <property type="entry name" value="Aspartate Aminotransferase, domain 1"/>
    <property type="match status" value="1"/>
</dbReference>
<dbReference type="InterPro" id="IPR015421">
    <property type="entry name" value="PyrdxlP-dep_Trfase_major"/>
</dbReference>
<feature type="domain" description="HTH gntR-type" evidence="6">
    <location>
        <begin position="14"/>
        <end position="82"/>
    </location>
</feature>
<dbReference type="SUPFAM" id="SSF46785">
    <property type="entry name" value="Winged helix' DNA-binding domain"/>
    <property type="match status" value="1"/>
</dbReference>
<accession>A0ABS1V7X6</accession>
<keyword evidence="7" id="KW-0808">Transferase</keyword>
<dbReference type="SUPFAM" id="SSF53383">
    <property type="entry name" value="PLP-dependent transferases"/>
    <property type="match status" value="1"/>
</dbReference>
<dbReference type="InterPro" id="IPR004839">
    <property type="entry name" value="Aminotransferase_I/II_large"/>
</dbReference>
<keyword evidence="4" id="KW-0238">DNA-binding</keyword>
<dbReference type="InterPro" id="IPR015422">
    <property type="entry name" value="PyrdxlP-dep_Trfase_small"/>
</dbReference>
<evidence type="ECO:0000256" key="1">
    <source>
        <dbReference type="ARBA" id="ARBA00005384"/>
    </source>
</evidence>
<dbReference type="SMART" id="SM00345">
    <property type="entry name" value="HTH_GNTR"/>
    <property type="match status" value="1"/>
</dbReference>
<dbReference type="CDD" id="cd00609">
    <property type="entry name" value="AAT_like"/>
    <property type="match status" value="1"/>
</dbReference>
<reference evidence="7 8" key="1">
    <citation type="submission" date="2021-01" db="EMBL/GenBank/DDBJ databases">
        <title>Belnapia mucosa sp. nov. and Belnapia arida sp. nov., isolated from the Tabernas Desert (Almeria, Spain).</title>
        <authorList>
            <person name="Molina-Menor E."/>
            <person name="Vidal-Verdu A."/>
            <person name="Calonge A."/>
            <person name="Satari L."/>
            <person name="Pereto Magraner J."/>
            <person name="Porcar Miralles M."/>
        </authorList>
    </citation>
    <scope>NUCLEOTIDE SEQUENCE [LARGE SCALE GENOMIC DNA]</scope>
    <source>
        <strain evidence="7 8">T6</strain>
    </source>
</reference>
<organism evidence="7 8">
    <name type="scientific">Belnapia mucosa</name>
    <dbReference type="NCBI Taxonomy" id="2804532"/>
    <lineage>
        <taxon>Bacteria</taxon>
        <taxon>Pseudomonadati</taxon>
        <taxon>Pseudomonadota</taxon>
        <taxon>Alphaproteobacteria</taxon>
        <taxon>Acetobacterales</taxon>
        <taxon>Roseomonadaceae</taxon>
        <taxon>Belnapia</taxon>
    </lineage>
</organism>
<keyword evidence="5" id="KW-0804">Transcription</keyword>
<dbReference type="PANTHER" id="PTHR46577">
    <property type="entry name" value="HTH-TYPE TRANSCRIPTIONAL REGULATORY PROTEIN GABR"/>
    <property type="match status" value="1"/>
</dbReference>
<dbReference type="Gene3D" id="1.10.10.10">
    <property type="entry name" value="Winged helix-like DNA-binding domain superfamily/Winged helix DNA-binding domain"/>
    <property type="match status" value="1"/>
</dbReference>
<dbReference type="InterPro" id="IPR015424">
    <property type="entry name" value="PyrdxlP-dep_Trfase"/>
</dbReference>
<proteinExistence type="inferred from homology"/>
<dbReference type="Pfam" id="PF00392">
    <property type="entry name" value="GntR"/>
    <property type="match status" value="1"/>
</dbReference>
<gene>
    <name evidence="7" type="ORF">JMJ55_20645</name>
</gene>
<comment type="similarity">
    <text evidence="1">In the C-terminal section; belongs to the class-I pyridoxal-phosphate-dependent aminotransferase family.</text>
</comment>
<evidence type="ECO:0000259" key="6">
    <source>
        <dbReference type="PROSITE" id="PS50949"/>
    </source>
</evidence>
<evidence type="ECO:0000256" key="4">
    <source>
        <dbReference type="ARBA" id="ARBA00023125"/>
    </source>
</evidence>
<dbReference type="PROSITE" id="PS50949">
    <property type="entry name" value="HTH_GNTR"/>
    <property type="match status" value="1"/>
</dbReference>